<sequence>MGCGTSKGRVVDGAKGGRAKGATEGKRALVVGSYASRPVTVEVLYLPSAAQGSDSSLRKVSTRIKLNPSTYQVIWDPRGTEVVFLDGADKVYFPISSVLRRQGVVYPLVEPVVLPGSEEAAALVAWGDPLEDETGDEACDGWRAMGYTASPVRHLASVAHARGTLFVDASFPPPDDDDDAGGWERLGELAHASGVSTLDPSIVTLAMWASIGPSLAWFKATLAARAWLAGDGNPLPGLVEPVDAREAAYGGVTGVRYWDPITASQQVNVTDDIVPTAADAFPWSSDMPHPTASGANFAGVAALWLALKHFAKAFGSWDLLAGPDTPFSLGQCLAMAIGPGVATTSRLWSDLLVALATEVTPSVAVLVCSELPSSSPAVIVDAFSFDNSDAGRYVRLFIPGCDTNVIALWHPRCCTRR</sequence>
<name>A0A0L0DNL9_THETB</name>
<keyword evidence="3" id="KW-1185">Reference proteome</keyword>
<dbReference type="RefSeq" id="XP_013761908.1">
    <property type="nucleotide sequence ID" value="XM_013906454.1"/>
</dbReference>
<reference evidence="2 3" key="1">
    <citation type="submission" date="2010-05" db="EMBL/GenBank/DDBJ databases">
        <title>The Genome Sequence of Thecamonas trahens ATCC 50062.</title>
        <authorList>
            <consortium name="The Broad Institute Genome Sequencing Platform"/>
            <person name="Russ C."/>
            <person name="Cuomo C."/>
            <person name="Shea T."/>
            <person name="Young S.K."/>
            <person name="Zeng Q."/>
            <person name="Koehrsen M."/>
            <person name="Haas B."/>
            <person name="Borodovsky M."/>
            <person name="Guigo R."/>
            <person name="Alvarado L."/>
            <person name="Berlin A."/>
            <person name="Bochicchio J."/>
            <person name="Borenstein D."/>
            <person name="Chapman S."/>
            <person name="Chen Z."/>
            <person name="Freedman E."/>
            <person name="Gellesch M."/>
            <person name="Goldberg J."/>
            <person name="Griggs A."/>
            <person name="Gujja S."/>
            <person name="Heilman E."/>
            <person name="Heiman D."/>
            <person name="Hepburn T."/>
            <person name="Howarth C."/>
            <person name="Jen D."/>
            <person name="Larson L."/>
            <person name="Mehta T."/>
            <person name="Park D."/>
            <person name="Pearson M."/>
            <person name="Roberts A."/>
            <person name="Saif S."/>
            <person name="Shenoy N."/>
            <person name="Sisk P."/>
            <person name="Stolte C."/>
            <person name="Sykes S."/>
            <person name="Thomson T."/>
            <person name="Walk T."/>
            <person name="White J."/>
            <person name="Yandava C."/>
            <person name="Burger G."/>
            <person name="Gray M.W."/>
            <person name="Holland P.W.H."/>
            <person name="King N."/>
            <person name="Lang F.B.F."/>
            <person name="Roger A.J."/>
            <person name="Ruiz-Trillo I."/>
            <person name="Lander E."/>
            <person name="Nusbaum C."/>
        </authorList>
    </citation>
    <scope>NUCLEOTIDE SEQUENCE [LARGE SCALE GENOMIC DNA]</scope>
    <source>
        <strain evidence="2 3">ATCC 50062</strain>
    </source>
</reference>
<organism evidence="2 3">
    <name type="scientific">Thecamonas trahens ATCC 50062</name>
    <dbReference type="NCBI Taxonomy" id="461836"/>
    <lineage>
        <taxon>Eukaryota</taxon>
        <taxon>Apusozoa</taxon>
        <taxon>Apusomonadida</taxon>
        <taxon>Apusomonadidae</taxon>
        <taxon>Thecamonas</taxon>
    </lineage>
</organism>
<evidence type="ECO:0000313" key="2">
    <source>
        <dbReference type="EMBL" id="KNC53591.1"/>
    </source>
</evidence>
<dbReference type="AlphaFoldDB" id="A0A0L0DNL9"/>
<accession>A0A0L0DNL9</accession>
<proteinExistence type="predicted"/>
<dbReference type="Proteomes" id="UP000054408">
    <property type="component" value="Unassembled WGS sequence"/>
</dbReference>
<dbReference type="EMBL" id="GL349437">
    <property type="protein sequence ID" value="KNC53591.1"/>
    <property type="molecule type" value="Genomic_DNA"/>
</dbReference>
<evidence type="ECO:0000313" key="3">
    <source>
        <dbReference type="Proteomes" id="UP000054408"/>
    </source>
</evidence>
<evidence type="ECO:0000256" key="1">
    <source>
        <dbReference type="SAM" id="MobiDB-lite"/>
    </source>
</evidence>
<feature type="region of interest" description="Disordered" evidence="1">
    <location>
        <begin position="1"/>
        <end position="20"/>
    </location>
</feature>
<dbReference type="GeneID" id="25561056"/>
<gene>
    <name evidence="2" type="ORF">AMSG_01301</name>
</gene>
<protein>
    <submittedName>
        <fullName evidence="2">Uncharacterized protein</fullName>
    </submittedName>
</protein>